<feature type="region of interest" description="Disordered" evidence="2">
    <location>
        <begin position="19"/>
        <end position="47"/>
    </location>
</feature>
<dbReference type="GO" id="GO:0004190">
    <property type="term" value="F:aspartic-type endopeptidase activity"/>
    <property type="evidence" value="ECO:0007669"/>
    <property type="project" value="InterPro"/>
</dbReference>
<dbReference type="EMBL" id="VFLP01000070">
    <property type="protein sequence ID" value="TRX89245.1"/>
    <property type="molecule type" value="Genomic_DNA"/>
</dbReference>
<feature type="chain" id="PRO_5021794702" description="Peptidase A1 domain-containing protein" evidence="3">
    <location>
        <begin position="18"/>
        <end position="696"/>
    </location>
</feature>
<dbReference type="AlphaFoldDB" id="A0A553HMR1"/>
<protein>
    <recommendedName>
        <fullName evidence="4">Peptidase A1 domain-containing protein</fullName>
    </recommendedName>
</protein>
<dbReference type="STRING" id="2512241.A0A553HMR1"/>
<keyword evidence="6" id="KW-1185">Reference proteome</keyword>
<evidence type="ECO:0000256" key="3">
    <source>
        <dbReference type="SAM" id="SignalP"/>
    </source>
</evidence>
<name>A0A553HMR1_9PEZI</name>
<dbReference type="InterPro" id="IPR021109">
    <property type="entry name" value="Peptidase_aspartic_dom_sf"/>
</dbReference>
<evidence type="ECO:0000259" key="4">
    <source>
        <dbReference type="PROSITE" id="PS51767"/>
    </source>
</evidence>
<evidence type="ECO:0000256" key="2">
    <source>
        <dbReference type="SAM" id="MobiDB-lite"/>
    </source>
</evidence>
<feature type="compositionally biased region" description="Polar residues" evidence="2">
    <location>
        <begin position="533"/>
        <end position="547"/>
    </location>
</feature>
<comment type="similarity">
    <text evidence="1">Belongs to the peptidase A1 family.</text>
</comment>
<dbReference type="InterPro" id="IPR033121">
    <property type="entry name" value="PEPTIDASE_A1"/>
</dbReference>
<comment type="caution">
    <text evidence="5">The sequence shown here is derived from an EMBL/GenBank/DDBJ whole genome shotgun (WGS) entry which is preliminary data.</text>
</comment>
<organism evidence="5 6">
    <name type="scientific">Xylaria flabelliformis</name>
    <dbReference type="NCBI Taxonomy" id="2512241"/>
    <lineage>
        <taxon>Eukaryota</taxon>
        <taxon>Fungi</taxon>
        <taxon>Dikarya</taxon>
        <taxon>Ascomycota</taxon>
        <taxon>Pezizomycotina</taxon>
        <taxon>Sordariomycetes</taxon>
        <taxon>Xylariomycetidae</taxon>
        <taxon>Xylariales</taxon>
        <taxon>Xylariaceae</taxon>
        <taxon>Xylaria</taxon>
    </lineage>
</organism>
<feature type="domain" description="Peptidase A1" evidence="4">
    <location>
        <begin position="64"/>
        <end position="388"/>
    </location>
</feature>
<dbReference type="Proteomes" id="UP000319160">
    <property type="component" value="Unassembled WGS sequence"/>
</dbReference>
<reference evidence="6" key="1">
    <citation type="submission" date="2019-06" db="EMBL/GenBank/DDBJ databases">
        <title>Draft genome sequence of the griseofulvin-producing fungus Xylaria cubensis strain G536.</title>
        <authorList>
            <person name="Mead M.E."/>
            <person name="Raja H.A."/>
            <person name="Steenwyk J.L."/>
            <person name="Knowles S.L."/>
            <person name="Oberlies N.H."/>
            <person name="Rokas A."/>
        </authorList>
    </citation>
    <scope>NUCLEOTIDE SEQUENCE [LARGE SCALE GENOMIC DNA]</scope>
    <source>
        <strain evidence="6">G536</strain>
    </source>
</reference>
<dbReference type="SUPFAM" id="SSF50630">
    <property type="entry name" value="Acid proteases"/>
    <property type="match status" value="1"/>
</dbReference>
<sequence>MLFTSFLLLVTIAIASGTPRSGPRSLRLPIRDNGSPTIGIRDDPRYGHHPLRTNATQKQYLSPYTVELSVGTPPQLVYPAIDLFANNLWLNPDCYSSLSVDACCANGKYNPDASTSAGDLDCSQPWEFSNSYSGASGCYVDDDIQFAGVSLEDVQVGVASESWGQSAGRLGLGFGCRGEGDISLVDELKSQGLIATRQFSIALGSANPSAGTGESAVDVGLGELLFSGLNTRKYAGELRKMYSHPAPEGDPRYYVTLTALGIFDPSNCIFLDVYKPTHRAFFDYTTIVSYLPSVYIQTLSEFFPDATFNYTEGVYQVPCYYRSHEASVDFYFDTHTISVPLRDFILEVDNICYLGAVENTEDEVILGQSFLRAAYTAFDLDDEAIYMAQYENCGDELVNWDSSAAEEDGLCASRPFTLPASCYMTSVSASATSTTSSATTTHSTSHSTTTTSTHHYSTRTSRTSISYLTSTSRSTSHASTRTSTSYSTTSSTSSSTHSTYWPRITSTSTRSSASKTSSHQTSSSRFRISSTTGVNHTTESSPRSSELPSGGSAIPWSSQPSTGFSWSNVSFTPGSTNRWTPTPTSTLTSLPVSTSYSSETSTLTSLPASTSSSSTRTHQSGGMLTRESEDKTVTVTVGIFTSTIFMPGPITVTREDLSSCDAVTEYRTRTVSHCRDGEQTTTADVGLELEPVMPSN</sequence>
<feature type="compositionally biased region" description="Low complexity" evidence="2">
    <location>
        <begin position="580"/>
        <end position="617"/>
    </location>
</feature>
<feature type="region of interest" description="Disordered" evidence="2">
    <location>
        <begin position="434"/>
        <end position="558"/>
    </location>
</feature>
<gene>
    <name evidence="5" type="ORF">FHL15_009818</name>
</gene>
<dbReference type="PRINTS" id="PR00792">
    <property type="entry name" value="PEPSIN"/>
</dbReference>
<dbReference type="OrthoDB" id="771136at2759"/>
<proteinExistence type="inferred from homology"/>
<feature type="region of interest" description="Disordered" evidence="2">
    <location>
        <begin position="575"/>
        <end position="629"/>
    </location>
</feature>
<feature type="compositionally biased region" description="Low complexity" evidence="2">
    <location>
        <begin position="434"/>
        <end position="532"/>
    </location>
</feature>
<dbReference type="Pfam" id="PF00026">
    <property type="entry name" value="Asp"/>
    <property type="match status" value="1"/>
</dbReference>
<dbReference type="Gene3D" id="2.40.70.10">
    <property type="entry name" value="Acid Proteases"/>
    <property type="match status" value="2"/>
</dbReference>
<keyword evidence="3" id="KW-0732">Signal</keyword>
<dbReference type="GO" id="GO:0006508">
    <property type="term" value="P:proteolysis"/>
    <property type="evidence" value="ECO:0007669"/>
    <property type="project" value="InterPro"/>
</dbReference>
<accession>A0A553HMR1</accession>
<evidence type="ECO:0000313" key="6">
    <source>
        <dbReference type="Proteomes" id="UP000319160"/>
    </source>
</evidence>
<dbReference type="PROSITE" id="PS51767">
    <property type="entry name" value="PEPTIDASE_A1"/>
    <property type="match status" value="1"/>
</dbReference>
<evidence type="ECO:0000313" key="5">
    <source>
        <dbReference type="EMBL" id="TRX89245.1"/>
    </source>
</evidence>
<dbReference type="InterPro" id="IPR001461">
    <property type="entry name" value="Aspartic_peptidase_A1"/>
</dbReference>
<evidence type="ECO:0000256" key="1">
    <source>
        <dbReference type="ARBA" id="ARBA00007447"/>
    </source>
</evidence>
<feature type="signal peptide" evidence="3">
    <location>
        <begin position="1"/>
        <end position="17"/>
    </location>
</feature>